<proteinExistence type="predicted"/>
<reference evidence="1" key="2">
    <citation type="submission" date="2020-09" db="EMBL/GenBank/DDBJ databases">
        <authorList>
            <person name="Sun Q."/>
            <person name="Ohkuma M."/>
        </authorList>
    </citation>
    <scope>NUCLEOTIDE SEQUENCE</scope>
    <source>
        <strain evidence="1">JCM 12862</strain>
    </source>
</reference>
<protein>
    <submittedName>
        <fullName evidence="1">Uncharacterized protein</fullName>
    </submittedName>
</protein>
<evidence type="ECO:0000313" key="2">
    <source>
        <dbReference type="Proteomes" id="UP000612329"/>
    </source>
</evidence>
<comment type="caution">
    <text evidence="1">The sequence shown here is derived from an EMBL/GenBank/DDBJ whole genome shotgun (WGS) entry which is preliminary data.</text>
</comment>
<organism evidence="1 2">
    <name type="scientific">Yeosuana aromativorans</name>
    <dbReference type="NCBI Taxonomy" id="288019"/>
    <lineage>
        <taxon>Bacteria</taxon>
        <taxon>Pseudomonadati</taxon>
        <taxon>Bacteroidota</taxon>
        <taxon>Flavobacteriia</taxon>
        <taxon>Flavobacteriales</taxon>
        <taxon>Flavobacteriaceae</taxon>
        <taxon>Yeosuana</taxon>
    </lineage>
</organism>
<name>A0A8J3BVB0_9FLAO</name>
<sequence length="101" mass="11658">MKNKISNTNSSCFELVKVEPVKSLDIYNKFVNWVIGEFDLCLREEGSEELKVYFPNGCFCIGSFKIDNDERVYIGIKVIGKSRIVCEKIMAQLNHIIDFNK</sequence>
<dbReference type="Proteomes" id="UP000612329">
    <property type="component" value="Unassembled WGS sequence"/>
</dbReference>
<keyword evidence="2" id="KW-1185">Reference proteome</keyword>
<dbReference type="RefSeq" id="WP_188654787.1">
    <property type="nucleotide sequence ID" value="NZ_BMNR01000009.1"/>
</dbReference>
<gene>
    <name evidence="1" type="ORF">GCM10007962_30690</name>
</gene>
<accession>A0A8J3BVB0</accession>
<dbReference type="AlphaFoldDB" id="A0A8J3BVB0"/>
<evidence type="ECO:0000313" key="1">
    <source>
        <dbReference type="EMBL" id="GGK34126.1"/>
    </source>
</evidence>
<dbReference type="EMBL" id="BMNR01000009">
    <property type="protein sequence ID" value="GGK34126.1"/>
    <property type="molecule type" value="Genomic_DNA"/>
</dbReference>
<reference evidence="1" key="1">
    <citation type="journal article" date="2014" name="Int. J. Syst. Evol. Microbiol.">
        <title>Complete genome sequence of Corynebacterium casei LMG S-19264T (=DSM 44701T), isolated from a smear-ripened cheese.</title>
        <authorList>
            <consortium name="US DOE Joint Genome Institute (JGI-PGF)"/>
            <person name="Walter F."/>
            <person name="Albersmeier A."/>
            <person name="Kalinowski J."/>
            <person name="Ruckert C."/>
        </authorList>
    </citation>
    <scope>NUCLEOTIDE SEQUENCE</scope>
    <source>
        <strain evidence="1">JCM 12862</strain>
    </source>
</reference>